<dbReference type="Pfam" id="PF16190">
    <property type="entry name" value="E1_FCCH"/>
    <property type="match status" value="2"/>
</dbReference>
<comment type="caution">
    <text evidence="4">The sequence shown here is derived from an EMBL/GenBank/DDBJ whole genome shotgun (WGS) entry which is preliminary data.</text>
</comment>
<reference evidence="4 5" key="1">
    <citation type="submission" date="2020-08" db="EMBL/GenBank/DDBJ databases">
        <title>Genomic Encyclopedia of Type Strains, Phase IV (KMG-IV): sequencing the most valuable type-strain genomes for metagenomic binning, comparative biology and taxonomic classification.</title>
        <authorList>
            <person name="Goeker M."/>
        </authorList>
    </citation>
    <scope>NUCLEOTIDE SEQUENCE [LARGE SCALE GENOMIC DNA]</scope>
    <source>
        <strain evidence="4 5">DSM 24448</strain>
    </source>
</reference>
<evidence type="ECO:0000256" key="1">
    <source>
        <dbReference type="SAM" id="Phobius"/>
    </source>
</evidence>
<dbReference type="Gene3D" id="2.40.30.180">
    <property type="entry name" value="Ubiquitin-activating enzyme E1, FCCH domain"/>
    <property type="match status" value="2"/>
</dbReference>
<keyword evidence="1" id="KW-1133">Transmembrane helix</keyword>
<dbReference type="SUPFAM" id="SSF53300">
    <property type="entry name" value="vWA-like"/>
    <property type="match status" value="1"/>
</dbReference>
<dbReference type="RefSeq" id="WP_164462016.1">
    <property type="nucleotide sequence ID" value="NZ_JACIJB010000007.1"/>
</dbReference>
<evidence type="ECO:0000313" key="5">
    <source>
        <dbReference type="Proteomes" id="UP000548978"/>
    </source>
</evidence>
<feature type="domain" description="Ubiquitin-activating enzyme E1 FCCH" evidence="3">
    <location>
        <begin position="325"/>
        <end position="384"/>
    </location>
</feature>
<organism evidence="4 5">
    <name type="scientific">Brevundimonas halotolerans</name>
    <dbReference type="NCBI Taxonomy" id="69670"/>
    <lineage>
        <taxon>Bacteria</taxon>
        <taxon>Pseudomonadati</taxon>
        <taxon>Pseudomonadota</taxon>
        <taxon>Alphaproteobacteria</taxon>
        <taxon>Caulobacterales</taxon>
        <taxon>Caulobacteraceae</taxon>
        <taxon>Brevundimonas</taxon>
    </lineage>
</organism>
<keyword evidence="1" id="KW-0812">Transmembrane</keyword>
<protein>
    <submittedName>
        <fullName evidence="4">Flp pilus assembly protein TadG</fullName>
    </submittedName>
</protein>
<evidence type="ECO:0000259" key="2">
    <source>
        <dbReference type="Pfam" id="PF13400"/>
    </source>
</evidence>
<accession>A0A7W9A400</accession>
<feature type="domain" description="Ubiquitin-activating enzyme E1 FCCH" evidence="3">
    <location>
        <begin position="247"/>
        <end position="314"/>
    </location>
</feature>
<dbReference type="Gene3D" id="3.40.50.410">
    <property type="entry name" value="von Willebrand factor, type A domain"/>
    <property type="match status" value="2"/>
</dbReference>
<dbReference type="InterPro" id="IPR032418">
    <property type="entry name" value="E1_FCCH"/>
</dbReference>
<dbReference type="InterPro" id="IPR028087">
    <property type="entry name" value="Tad_N"/>
</dbReference>
<keyword evidence="5" id="KW-1185">Reference proteome</keyword>
<proteinExistence type="predicted"/>
<feature type="transmembrane region" description="Helical" evidence="1">
    <location>
        <begin position="21"/>
        <end position="40"/>
    </location>
</feature>
<dbReference type="AlphaFoldDB" id="A0A7W9A400"/>
<dbReference type="Pfam" id="PF13400">
    <property type="entry name" value="Tad"/>
    <property type="match status" value="1"/>
</dbReference>
<dbReference type="EMBL" id="JACIJB010000007">
    <property type="protein sequence ID" value="MBB5660989.1"/>
    <property type="molecule type" value="Genomic_DNA"/>
</dbReference>
<gene>
    <name evidence="4" type="ORF">FHS65_001747</name>
</gene>
<sequence length="625" mass="67585">MGIRLWTERLKAFFEDRRGNVALIFGLSLPVMVLMTVGGVDIHRASTVRVNLQDALDASALAAARSPYTDPADIQRVGMDALRANLTNYPNIILREDKTTFVLTEDQVVVADGSVDVKALVANIFLPPYGQFMDDYLPVGAHSEVNRSSKNLEVSLVLDITGSMSGTRIADLKAAAKDLVTMIVQDQQTPYYSKVAIVPYSMGVNLGSWVNSARGAPVGHLNITDAAWAEGSWKSISDITRASPGVITANNHGFSTGDYVWIEDVEGMHQINDRVYRVVRINNNRFSLEYWAGWGWATLNTRGGDGYSKYDDDGRVRKCVESDCSVIITTASNHGLSDGDTVYITNVGGMTQINNTGYEVRRISADRYSIGVNGASWGSYTYNGRSWCGQYGCQWRVFRNRHNQLRWFEASSCVAERTGPQAYTDALTNSAARAQFNYSGTSSNRCPTDSIIPLSSDREGLKTAIDDFRVAGSTAGQIGTAWGWYTVSPNFNSLWPASAAAPYGDDDTLKAVIIMTDGEFNTPYCSGVIGADAGSGSGSTYDHIGCSSTNGDPFEQTLSLCAGMKAQGVIVYTVGFQVASGGGAERVIQNCASSSSHVYLPASGADLSEAFKAIGRDITRLRISK</sequence>
<evidence type="ECO:0000259" key="3">
    <source>
        <dbReference type="Pfam" id="PF16190"/>
    </source>
</evidence>
<name>A0A7W9A400_9CAUL</name>
<feature type="domain" description="Putative Flp pilus-assembly TadG-like N-terminal" evidence="2">
    <location>
        <begin position="19"/>
        <end position="65"/>
    </location>
</feature>
<keyword evidence="1" id="KW-0472">Membrane</keyword>
<dbReference type="InterPro" id="IPR042302">
    <property type="entry name" value="E1_FCCH_sf"/>
</dbReference>
<dbReference type="InterPro" id="IPR036465">
    <property type="entry name" value="vWFA_dom_sf"/>
</dbReference>
<dbReference type="Proteomes" id="UP000548978">
    <property type="component" value="Unassembled WGS sequence"/>
</dbReference>
<evidence type="ECO:0000313" key="4">
    <source>
        <dbReference type="EMBL" id="MBB5660989.1"/>
    </source>
</evidence>